<reference evidence="2 3" key="1">
    <citation type="submission" date="2019-09" db="EMBL/GenBank/DDBJ databases">
        <title>Prosopis cineraria nodule microbiome.</title>
        <authorList>
            <person name="Chaluvadi S.R."/>
            <person name="Ali R."/>
            <person name="Wang X."/>
        </authorList>
    </citation>
    <scope>NUCLEOTIDE SEQUENCE [LARGE SCALE GENOMIC DNA]</scope>
    <source>
        <strain evidence="2 3">BG1</strain>
    </source>
</reference>
<dbReference type="Pfam" id="PF06276">
    <property type="entry name" value="FhuF"/>
    <property type="match status" value="1"/>
</dbReference>
<accession>A0A9X7N0R3</accession>
<dbReference type="InterPro" id="IPR008090">
    <property type="entry name" value="Fe_iron_reduct"/>
</dbReference>
<evidence type="ECO:0000259" key="1">
    <source>
        <dbReference type="Pfam" id="PF06276"/>
    </source>
</evidence>
<dbReference type="GO" id="GO:0003824">
    <property type="term" value="F:catalytic activity"/>
    <property type="evidence" value="ECO:0007669"/>
    <property type="project" value="UniProtKB-ARBA"/>
</dbReference>
<dbReference type="InterPro" id="IPR022770">
    <property type="entry name" value="IucA/IucC-like_C"/>
</dbReference>
<dbReference type="NCBIfam" id="TIGR03951">
    <property type="entry name" value="Fe_III_red_FhuF"/>
    <property type="match status" value="1"/>
</dbReference>
<name>A0A9X7N0R3_PSEDE</name>
<dbReference type="KEGG" id="pden:F1C79_08315"/>
<evidence type="ECO:0000313" key="2">
    <source>
        <dbReference type="EMBL" id="QEY71630.1"/>
    </source>
</evidence>
<keyword evidence="3" id="KW-1185">Reference proteome</keyword>
<sequence>MIAALAPLYFGEFASYREVLVTRDDPRPSIPARALLEREMLDSVLRRFDPPHADGDRRALASQWSKWYLVRLIPPVVAAALVLGRTLPLAFDEVDVVLDAQGIPEAFKLPGEGGPFAAPPGDPFQRFAHLLEGHLQPFIQVLAAEARLSPKVLWSNAGNYLEWFLGEMARLPPLAPMLGHGRELLETERRPDGTRNPLFKPIQYVEVSCEQRANGLWRQRRTCCIRYRLGTIGHCDNCPLIDEPPPEASDL</sequence>
<gene>
    <name evidence="2" type="primary">fhuF</name>
    <name evidence="2" type="ORF">F1C79_08315</name>
</gene>
<dbReference type="Proteomes" id="UP000326659">
    <property type="component" value="Chromosome"/>
</dbReference>
<dbReference type="PRINTS" id="PR01714">
    <property type="entry name" value="2FE2SRDCTASE"/>
</dbReference>
<dbReference type="AlphaFoldDB" id="A0A9X7N0R3"/>
<dbReference type="EMBL" id="CP043626">
    <property type="protein sequence ID" value="QEY71630.1"/>
    <property type="molecule type" value="Genomic_DNA"/>
</dbReference>
<feature type="domain" description="Aerobactin siderophore biosynthesis IucA/IucC-like C-terminal" evidence="1">
    <location>
        <begin position="62"/>
        <end position="205"/>
    </location>
</feature>
<proteinExistence type="predicted"/>
<dbReference type="RefSeq" id="WP_151187054.1">
    <property type="nucleotide sequence ID" value="NZ_CP043626.1"/>
</dbReference>
<protein>
    <submittedName>
        <fullName evidence="2">Siderophore-iron reductase FhuF</fullName>
    </submittedName>
</protein>
<organism evidence="2 3">
    <name type="scientific">Pseudomonas denitrificans</name>
    <dbReference type="NCBI Taxonomy" id="43306"/>
    <lineage>
        <taxon>Bacteria</taxon>
        <taxon>Pseudomonadati</taxon>
        <taxon>Pseudomonadota</taxon>
        <taxon>Gammaproteobacteria</taxon>
        <taxon>Pseudomonadales</taxon>
        <taxon>Pseudomonadaceae</taxon>
        <taxon>Halopseudomonas</taxon>
    </lineage>
</organism>
<dbReference type="OrthoDB" id="8993954at2"/>
<evidence type="ECO:0000313" key="3">
    <source>
        <dbReference type="Proteomes" id="UP000326659"/>
    </source>
</evidence>